<keyword evidence="7" id="KW-0472">Membrane</keyword>
<keyword evidence="2" id="KW-0812">Transmembrane</keyword>
<evidence type="ECO:0000256" key="7">
    <source>
        <dbReference type="ARBA" id="ARBA00023136"/>
    </source>
</evidence>
<dbReference type="GO" id="GO:0016042">
    <property type="term" value="P:lipid catabolic process"/>
    <property type="evidence" value="ECO:0007669"/>
    <property type="project" value="UniProtKB-UniRule"/>
</dbReference>
<comment type="subcellular location">
    <subcellularLocation>
        <location evidence="9">Membrane</location>
        <topology evidence="9">Single-pass membrane protein</topology>
    </subcellularLocation>
</comment>
<keyword evidence="13" id="KW-1185">Reference proteome</keyword>
<dbReference type="AlphaFoldDB" id="A0A1L9TXR4"/>
<feature type="active site" description="Proton acceptor" evidence="8">
    <location>
        <position position="413"/>
    </location>
</feature>
<evidence type="ECO:0000313" key="12">
    <source>
        <dbReference type="EMBL" id="OJJ64073.1"/>
    </source>
</evidence>
<dbReference type="GeneID" id="63767376"/>
<dbReference type="SUPFAM" id="SSF52151">
    <property type="entry name" value="FabD/lysophospholipase-like"/>
    <property type="match status" value="1"/>
</dbReference>
<dbReference type="GO" id="GO:0006641">
    <property type="term" value="P:triglyceride metabolic process"/>
    <property type="evidence" value="ECO:0007669"/>
    <property type="project" value="UniProtKB-ARBA"/>
</dbReference>
<evidence type="ECO:0000313" key="13">
    <source>
        <dbReference type="Proteomes" id="UP000184356"/>
    </source>
</evidence>
<evidence type="ECO:0000256" key="6">
    <source>
        <dbReference type="ARBA" id="ARBA00023098"/>
    </source>
</evidence>
<evidence type="ECO:0000259" key="11">
    <source>
        <dbReference type="PROSITE" id="PS51635"/>
    </source>
</evidence>
<evidence type="ECO:0000256" key="3">
    <source>
        <dbReference type="ARBA" id="ARBA00022801"/>
    </source>
</evidence>
<dbReference type="Proteomes" id="UP000184356">
    <property type="component" value="Unassembled WGS sequence"/>
</dbReference>
<keyword evidence="5" id="KW-1133">Transmembrane helix</keyword>
<evidence type="ECO:0000256" key="4">
    <source>
        <dbReference type="ARBA" id="ARBA00022963"/>
    </source>
</evidence>
<feature type="region of interest" description="Disordered" evidence="10">
    <location>
        <begin position="591"/>
        <end position="610"/>
    </location>
</feature>
<evidence type="ECO:0000256" key="10">
    <source>
        <dbReference type="SAM" id="MobiDB-lite"/>
    </source>
</evidence>
<proteinExistence type="inferred from homology"/>
<gene>
    <name evidence="12" type="ORF">ASPSYDRAFT_84102</name>
</gene>
<evidence type="ECO:0000256" key="9">
    <source>
        <dbReference type="RuleBase" id="RU362055"/>
    </source>
</evidence>
<dbReference type="InterPro" id="IPR016035">
    <property type="entry name" value="Acyl_Trfase/lysoPLipase"/>
</dbReference>
<dbReference type="InterPro" id="IPR002641">
    <property type="entry name" value="PNPLA_dom"/>
</dbReference>
<feature type="region of interest" description="Disordered" evidence="10">
    <location>
        <begin position="702"/>
        <end position="764"/>
    </location>
</feature>
<feature type="region of interest" description="Disordered" evidence="10">
    <location>
        <begin position="1"/>
        <end position="30"/>
    </location>
</feature>
<dbReference type="Pfam" id="PF01734">
    <property type="entry name" value="Patatin"/>
    <property type="match status" value="1"/>
</dbReference>
<dbReference type="InterPro" id="IPR050301">
    <property type="entry name" value="NTE"/>
</dbReference>
<comment type="similarity">
    <text evidence="9">Belongs to the PLPL family.</text>
</comment>
<feature type="short sequence motif" description="GXSXG" evidence="8">
    <location>
        <begin position="260"/>
        <end position="264"/>
    </location>
</feature>
<dbReference type="OrthoDB" id="10049244at2759"/>
<dbReference type="PANTHER" id="PTHR14226">
    <property type="entry name" value="NEUROPATHY TARGET ESTERASE/SWISS CHEESE D.MELANOGASTER"/>
    <property type="match status" value="1"/>
</dbReference>
<evidence type="ECO:0000256" key="8">
    <source>
        <dbReference type="PROSITE-ProRule" id="PRU01161"/>
    </source>
</evidence>
<comment type="function">
    <text evidence="9">Lipid hydrolase.</text>
</comment>
<keyword evidence="6 8" id="KW-0443">Lipid metabolism</keyword>
<comment type="function">
    <text evidence="1">Probable lipid hydrolase.</text>
</comment>
<feature type="compositionally biased region" description="Low complexity" evidence="10">
    <location>
        <begin position="702"/>
        <end position="718"/>
    </location>
</feature>
<comment type="caution">
    <text evidence="8">Lacks conserved residue(s) required for the propagation of feature annotation.</text>
</comment>
<name>A0A1L9TXR4_9EURO</name>
<dbReference type="EMBL" id="KV878582">
    <property type="protein sequence ID" value="OJJ64073.1"/>
    <property type="molecule type" value="Genomic_DNA"/>
</dbReference>
<dbReference type="Pfam" id="PF11815">
    <property type="entry name" value="DUF3336"/>
    <property type="match status" value="1"/>
</dbReference>
<evidence type="ECO:0000256" key="2">
    <source>
        <dbReference type="ARBA" id="ARBA00022692"/>
    </source>
</evidence>
<feature type="active site" description="Nucleophile" evidence="8">
    <location>
        <position position="262"/>
    </location>
</feature>
<dbReference type="VEuPathDB" id="FungiDB:ASPSYDRAFT_84102"/>
<protein>
    <recommendedName>
        <fullName evidence="9">Patatin-like phospholipase domain-containing protein</fullName>
        <ecNumber evidence="9">3.1.1.-</ecNumber>
    </recommendedName>
</protein>
<sequence length="764" mass="84998">MSPVPDPLIPSTWHGKSKHPANHASSRDFPRNGYRPRLSLDSVPSFASVVRGSLSWAGSVWNSDDVISKKHGFEEGLHSETDDRKEVLYLRMRNAVSAEEWKECACELDKLENNNAWKETFESDEYDPVLVQERLEQLEAARLSCDVSRMLYLIRTSLSRDLGGMSNASLYKNTHFGTKDLIDQYITSAVQTISSLVELSGNNRCDAAESRYILDQLLAARQAFGRSALLFSGGATFGMNHIGVLKSLWMSNLLPRIISGASAGSIVCAVFCTRTEDEIPALLASFPYGDFSVFDEEDSEESILQKTGRFLKHGAFLDINHLANSMRNWLGDITFQEAYNRTRRILNICVSSAGVYELPKLLNYITAPNVLIWSAVAVSCSVPVVFSPFTLMAKDRMTGEPVPWNDLHRQYIDGSVDGDLPMNRLSEMFNVNHFIVSQVNPHIVPFLPKDDEPKSVAIPTSKTSQLFHTVSHLAKDEIMHRMAVLTELGVFPNSFTKTISIMNQKYSGDINIYPEILYTHFPRILKNPTTDFMLKACLCGERATWPKLARIRNHCAIELALDSAIQKMRARVALAHSQANMMVNALYRSTDGNADRGRRRRGSYNHEIEKRKRLASRLRQPCLAKVGRSLSHSFESSQSKADRGMMDWAWMNDSGVEPGSSELVSSSERGTDAGPSFGFSVAEHNLFSPDPECSIECSKLSSSTSSSSAISSPVPSSEDSTKNLASYTLRRGSLSPASRRQTLPARSMSPPRLLPRMTPAAPKC</sequence>
<dbReference type="InterPro" id="IPR021771">
    <property type="entry name" value="Triacylglycerol_lipase_N"/>
</dbReference>
<dbReference type="EC" id="3.1.1.-" evidence="9"/>
<keyword evidence="4 8" id="KW-0442">Lipid degradation</keyword>
<accession>A0A1L9TXR4</accession>
<dbReference type="RefSeq" id="XP_040707879.1">
    <property type="nucleotide sequence ID" value="XM_040851303.1"/>
</dbReference>
<organism evidence="12 13">
    <name type="scientific">Aspergillus sydowii CBS 593.65</name>
    <dbReference type="NCBI Taxonomy" id="1036612"/>
    <lineage>
        <taxon>Eukaryota</taxon>
        <taxon>Fungi</taxon>
        <taxon>Dikarya</taxon>
        <taxon>Ascomycota</taxon>
        <taxon>Pezizomycotina</taxon>
        <taxon>Eurotiomycetes</taxon>
        <taxon>Eurotiomycetidae</taxon>
        <taxon>Eurotiales</taxon>
        <taxon>Aspergillaceae</taxon>
        <taxon>Aspergillus</taxon>
        <taxon>Aspergillus subgen. Nidulantes</taxon>
    </lineage>
</organism>
<reference evidence="13" key="1">
    <citation type="journal article" date="2017" name="Genome Biol.">
        <title>Comparative genomics reveals high biological diversity and specific adaptations in the industrially and medically important fungal genus Aspergillus.</title>
        <authorList>
            <person name="de Vries R.P."/>
            <person name="Riley R."/>
            <person name="Wiebenga A."/>
            <person name="Aguilar-Osorio G."/>
            <person name="Amillis S."/>
            <person name="Uchima C.A."/>
            <person name="Anderluh G."/>
            <person name="Asadollahi M."/>
            <person name="Askin M."/>
            <person name="Barry K."/>
            <person name="Battaglia E."/>
            <person name="Bayram O."/>
            <person name="Benocci T."/>
            <person name="Braus-Stromeyer S.A."/>
            <person name="Caldana C."/>
            <person name="Canovas D."/>
            <person name="Cerqueira G.C."/>
            <person name="Chen F."/>
            <person name="Chen W."/>
            <person name="Choi C."/>
            <person name="Clum A."/>
            <person name="Dos Santos R.A."/>
            <person name="Damasio A.R."/>
            <person name="Diallinas G."/>
            <person name="Emri T."/>
            <person name="Fekete E."/>
            <person name="Flipphi M."/>
            <person name="Freyberg S."/>
            <person name="Gallo A."/>
            <person name="Gournas C."/>
            <person name="Habgood R."/>
            <person name="Hainaut M."/>
            <person name="Harispe M.L."/>
            <person name="Henrissat B."/>
            <person name="Hilden K.S."/>
            <person name="Hope R."/>
            <person name="Hossain A."/>
            <person name="Karabika E."/>
            <person name="Karaffa L."/>
            <person name="Karanyi Z."/>
            <person name="Krasevec N."/>
            <person name="Kuo A."/>
            <person name="Kusch H."/>
            <person name="LaButti K."/>
            <person name="Lagendijk E.L."/>
            <person name="Lapidus A."/>
            <person name="Levasseur A."/>
            <person name="Lindquist E."/>
            <person name="Lipzen A."/>
            <person name="Logrieco A.F."/>
            <person name="MacCabe A."/>
            <person name="Maekelae M.R."/>
            <person name="Malavazi I."/>
            <person name="Melin P."/>
            <person name="Meyer V."/>
            <person name="Mielnichuk N."/>
            <person name="Miskei M."/>
            <person name="Molnar A.P."/>
            <person name="Mule G."/>
            <person name="Ngan C.Y."/>
            <person name="Orejas M."/>
            <person name="Orosz E."/>
            <person name="Ouedraogo J.P."/>
            <person name="Overkamp K.M."/>
            <person name="Park H.-S."/>
            <person name="Perrone G."/>
            <person name="Piumi F."/>
            <person name="Punt P.J."/>
            <person name="Ram A.F."/>
            <person name="Ramon A."/>
            <person name="Rauscher S."/>
            <person name="Record E."/>
            <person name="Riano-Pachon D.M."/>
            <person name="Robert V."/>
            <person name="Roehrig J."/>
            <person name="Ruller R."/>
            <person name="Salamov A."/>
            <person name="Salih N.S."/>
            <person name="Samson R.A."/>
            <person name="Sandor E."/>
            <person name="Sanguinetti M."/>
            <person name="Schuetze T."/>
            <person name="Sepcic K."/>
            <person name="Shelest E."/>
            <person name="Sherlock G."/>
            <person name="Sophianopoulou V."/>
            <person name="Squina F.M."/>
            <person name="Sun H."/>
            <person name="Susca A."/>
            <person name="Todd R.B."/>
            <person name="Tsang A."/>
            <person name="Unkles S.E."/>
            <person name="van de Wiele N."/>
            <person name="van Rossen-Uffink D."/>
            <person name="Oliveira J.V."/>
            <person name="Vesth T.C."/>
            <person name="Visser J."/>
            <person name="Yu J.-H."/>
            <person name="Zhou M."/>
            <person name="Andersen M.R."/>
            <person name="Archer D.B."/>
            <person name="Baker S.E."/>
            <person name="Benoit I."/>
            <person name="Brakhage A.A."/>
            <person name="Braus G.H."/>
            <person name="Fischer R."/>
            <person name="Frisvad J.C."/>
            <person name="Goldman G.H."/>
            <person name="Houbraken J."/>
            <person name="Oakley B."/>
            <person name="Pocsi I."/>
            <person name="Scazzocchio C."/>
            <person name="Seiboth B."/>
            <person name="vanKuyk P.A."/>
            <person name="Wortman J."/>
            <person name="Dyer P.S."/>
            <person name="Grigoriev I.V."/>
        </authorList>
    </citation>
    <scope>NUCLEOTIDE SEQUENCE [LARGE SCALE GENOMIC DNA]</scope>
    <source>
        <strain evidence="13">CBS 593.65</strain>
    </source>
</reference>
<dbReference type="GO" id="GO:0016020">
    <property type="term" value="C:membrane"/>
    <property type="evidence" value="ECO:0007669"/>
    <property type="project" value="UniProtKB-SubCell"/>
</dbReference>
<evidence type="ECO:0000256" key="5">
    <source>
        <dbReference type="ARBA" id="ARBA00022989"/>
    </source>
</evidence>
<evidence type="ECO:0000256" key="1">
    <source>
        <dbReference type="ARBA" id="ARBA00002682"/>
    </source>
</evidence>
<dbReference type="PROSITE" id="PS51635">
    <property type="entry name" value="PNPLA"/>
    <property type="match status" value="1"/>
</dbReference>
<keyword evidence="3 8" id="KW-0378">Hydrolase</keyword>
<feature type="domain" description="PNPLA" evidence="11">
    <location>
        <begin position="229"/>
        <end position="426"/>
    </location>
</feature>
<dbReference type="PANTHER" id="PTHR14226:SF10">
    <property type="entry name" value="TRIACYLGLYCEROL LIPASE 4-RELATED"/>
    <property type="match status" value="1"/>
</dbReference>
<dbReference type="CDD" id="cd07230">
    <property type="entry name" value="Pat_TGL4-5_like"/>
    <property type="match status" value="1"/>
</dbReference>
<dbReference type="GO" id="GO:0004806">
    <property type="term" value="F:triacylglycerol lipase activity"/>
    <property type="evidence" value="ECO:0007669"/>
    <property type="project" value="InterPro"/>
</dbReference>
<dbReference type="Gene3D" id="3.40.1090.10">
    <property type="entry name" value="Cytosolic phospholipase A2 catalytic domain"/>
    <property type="match status" value="1"/>
</dbReference>
<dbReference type="STRING" id="1036612.A0A1L9TXR4"/>